<dbReference type="CDD" id="cd02015">
    <property type="entry name" value="TPP_AHAS"/>
    <property type="match status" value="1"/>
</dbReference>
<keyword evidence="8 14" id="KW-0479">Metal-binding</keyword>
<dbReference type="Proteomes" id="UP000001784">
    <property type="component" value="Chromosome"/>
</dbReference>
<evidence type="ECO:0000259" key="16">
    <source>
        <dbReference type="Pfam" id="PF02775"/>
    </source>
</evidence>
<dbReference type="GO" id="GO:0009099">
    <property type="term" value="P:L-valine biosynthetic process"/>
    <property type="evidence" value="ECO:0007669"/>
    <property type="project" value="UniProtKB-UniPathway"/>
</dbReference>
<comment type="cofactor">
    <cofactor evidence="14">
        <name>Mg(2+)</name>
        <dbReference type="ChEBI" id="CHEBI:18420"/>
    </cofactor>
    <text evidence="14">Binds 1 Mg(2+) ion per subunit.</text>
</comment>
<evidence type="ECO:0000256" key="12">
    <source>
        <dbReference type="ARBA" id="ARBA00023304"/>
    </source>
</evidence>
<organism evidence="18 19">
    <name type="scientific">Syntrophobacter fumaroxidans (strain DSM 10017 / MPOB)</name>
    <dbReference type="NCBI Taxonomy" id="335543"/>
    <lineage>
        <taxon>Bacteria</taxon>
        <taxon>Pseudomonadati</taxon>
        <taxon>Thermodesulfobacteriota</taxon>
        <taxon>Syntrophobacteria</taxon>
        <taxon>Syntrophobacterales</taxon>
        <taxon>Syntrophobacteraceae</taxon>
        <taxon>Syntrophobacter</taxon>
    </lineage>
</organism>
<dbReference type="FunFam" id="3.40.50.970:FF:000016">
    <property type="entry name" value="Acetolactate synthase"/>
    <property type="match status" value="1"/>
</dbReference>
<evidence type="ECO:0000256" key="8">
    <source>
        <dbReference type="ARBA" id="ARBA00022723"/>
    </source>
</evidence>
<gene>
    <name evidence="18" type="ordered locus">Sfum_3023</name>
</gene>
<dbReference type="Pfam" id="PF02775">
    <property type="entry name" value="TPP_enzyme_C"/>
    <property type="match status" value="1"/>
</dbReference>
<evidence type="ECO:0000256" key="11">
    <source>
        <dbReference type="ARBA" id="ARBA00023052"/>
    </source>
</evidence>
<evidence type="ECO:0000259" key="17">
    <source>
        <dbReference type="Pfam" id="PF02776"/>
    </source>
</evidence>
<dbReference type="InterPro" id="IPR000399">
    <property type="entry name" value="TPP-bd_CS"/>
</dbReference>
<comment type="pathway">
    <text evidence="1 14">Amino-acid biosynthesis; L-isoleucine biosynthesis; L-isoleucine from 2-oxobutanoate: step 1/4.</text>
</comment>
<dbReference type="InterPro" id="IPR012000">
    <property type="entry name" value="Thiamin_PyroP_enz_cen_dom"/>
</dbReference>
<keyword evidence="10 14" id="KW-0460">Magnesium</keyword>
<dbReference type="InterPro" id="IPR012846">
    <property type="entry name" value="Acetolactate_synth_lsu"/>
</dbReference>
<keyword evidence="19" id="KW-1185">Reference proteome</keyword>
<dbReference type="UniPathway" id="UPA00047">
    <property type="reaction ID" value="UER00055"/>
</dbReference>
<comment type="pathway">
    <text evidence="2 14">Amino-acid biosynthesis; L-valine biosynthesis; L-valine from pyruvate: step 1/4.</text>
</comment>
<dbReference type="GO" id="GO:0005948">
    <property type="term" value="C:acetolactate synthase complex"/>
    <property type="evidence" value="ECO:0007669"/>
    <property type="project" value="UniProtKB-ARBA"/>
</dbReference>
<dbReference type="EC" id="2.2.1.6" evidence="4 14"/>
<dbReference type="SUPFAM" id="SSF52518">
    <property type="entry name" value="Thiamin diphosphate-binding fold (THDP-binding)"/>
    <property type="match status" value="2"/>
</dbReference>
<dbReference type="GO" id="GO:0009097">
    <property type="term" value="P:isoleucine biosynthetic process"/>
    <property type="evidence" value="ECO:0007669"/>
    <property type="project" value="UniProtKB-UniPathway"/>
</dbReference>
<evidence type="ECO:0000256" key="1">
    <source>
        <dbReference type="ARBA" id="ARBA00004974"/>
    </source>
</evidence>
<dbReference type="AlphaFoldDB" id="A0LMP5"/>
<dbReference type="InterPro" id="IPR011766">
    <property type="entry name" value="TPP_enzyme_TPP-bd"/>
</dbReference>
<dbReference type="GO" id="GO:0030976">
    <property type="term" value="F:thiamine pyrophosphate binding"/>
    <property type="evidence" value="ECO:0007669"/>
    <property type="project" value="UniProtKB-UniRule"/>
</dbReference>
<evidence type="ECO:0000256" key="9">
    <source>
        <dbReference type="ARBA" id="ARBA00022827"/>
    </source>
</evidence>
<evidence type="ECO:0000256" key="10">
    <source>
        <dbReference type="ARBA" id="ARBA00022842"/>
    </source>
</evidence>
<dbReference type="HOGENOM" id="CLU_013748_1_2_7"/>
<keyword evidence="5 14" id="KW-0028">Amino-acid biosynthesis</keyword>
<comment type="similarity">
    <text evidence="3 14">Belongs to the TPP enzyme family.</text>
</comment>
<reference evidence="18 19" key="1">
    <citation type="submission" date="2006-10" db="EMBL/GenBank/DDBJ databases">
        <title>Complete sequence of Syntrophobacter fumaroxidans MPOB.</title>
        <authorList>
            <consortium name="US DOE Joint Genome Institute"/>
            <person name="Copeland A."/>
            <person name="Lucas S."/>
            <person name="Lapidus A."/>
            <person name="Barry K."/>
            <person name="Detter J.C."/>
            <person name="Glavina del Rio T."/>
            <person name="Hammon N."/>
            <person name="Israni S."/>
            <person name="Pitluck S."/>
            <person name="Goltsman E.G."/>
            <person name="Martinez M."/>
            <person name="Schmutz J."/>
            <person name="Larimer F."/>
            <person name="Land M."/>
            <person name="Hauser L."/>
            <person name="Kyrpides N."/>
            <person name="Kim E."/>
            <person name="Boone D.R."/>
            <person name="Brockman F."/>
            <person name="Culley D."/>
            <person name="Ferry J."/>
            <person name="Gunsalus R."/>
            <person name="McInerney M.J."/>
            <person name="Morrison M."/>
            <person name="Plugge C."/>
            <person name="Rohlin L."/>
            <person name="Scholten J."/>
            <person name="Sieber J."/>
            <person name="Stams A.J.M."/>
            <person name="Worm P."/>
            <person name="Henstra A.M."/>
            <person name="Richardson P."/>
        </authorList>
    </citation>
    <scope>NUCLEOTIDE SEQUENCE [LARGE SCALE GENOMIC DNA]</scope>
    <source>
        <strain evidence="19">DSM 10017 / MPOB</strain>
    </source>
</reference>
<feature type="domain" description="Thiamine pyrophosphate enzyme central" evidence="15">
    <location>
        <begin position="199"/>
        <end position="333"/>
    </location>
</feature>
<evidence type="ECO:0000256" key="7">
    <source>
        <dbReference type="ARBA" id="ARBA00022679"/>
    </source>
</evidence>
<dbReference type="PROSITE" id="PS00187">
    <property type="entry name" value="TPP_ENZYMES"/>
    <property type="match status" value="1"/>
</dbReference>
<dbReference type="PANTHER" id="PTHR18968">
    <property type="entry name" value="THIAMINE PYROPHOSPHATE ENZYMES"/>
    <property type="match status" value="1"/>
</dbReference>
<comment type="catalytic activity">
    <reaction evidence="13 14">
        <text>2 pyruvate + H(+) = (2S)-2-acetolactate + CO2</text>
        <dbReference type="Rhea" id="RHEA:25249"/>
        <dbReference type="ChEBI" id="CHEBI:15361"/>
        <dbReference type="ChEBI" id="CHEBI:15378"/>
        <dbReference type="ChEBI" id="CHEBI:16526"/>
        <dbReference type="ChEBI" id="CHEBI:58476"/>
        <dbReference type="EC" id="2.2.1.6"/>
    </reaction>
</comment>
<dbReference type="KEGG" id="sfu:Sfum_3023"/>
<dbReference type="Gene3D" id="3.40.50.970">
    <property type="match status" value="2"/>
</dbReference>
<keyword evidence="7 14" id="KW-0808">Transferase</keyword>
<keyword evidence="12 14" id="KW-0100">Branched-chain amino acid biosynthesis</keyword>
<dbReference type="InterPro" id="IPR029035">
    <property type="entry name" value="DHS-like_NAD/FAD-binding_dom"/>
</dbReference>
<dbReference type="Gene3D" id="3.40.50.1220">
    <property type="entry name" value="TPP-binding domain"/>
    <property type="match status" value="1"/>
</dbReference>
<comment type="cofactor">
    <cofactor evidence="14">
        <name>thiamine diphosphate</name>
        <dbReference type="ChEBI" id="CHEBI:58937"/>
    </cofactor>
    <text evidence="14">Binds 1 thiamine pyrophosphate per subunit.</text>
</comment>
<dbReference type="SUPFAM" id="SSF52467">
    <property type="entry name" value="DHS-like NAD/FAD-binding domain"/>
    <property type="match status" value="1"/>
</dbReference>
<dbReference type="InterPro" id="IPR012001">
    <property type="entry name" value="Thiamin_PyroP_enz_TPP-bd_dom"/>
</dbReference>
<dbReference type="UniPathway" id="UPA00049">
    <property type="reaction ID" value="UER00059"/>
</dbReference>
<dbReference type="InterPro" id="IPR045229">
    <property type="entry name" value="TPP_enz"/>
</dbReference>
<keyword evidence="9" id="KW-0274">FAD</keyword>
<dbReference type="FunFam" id="3.40.50.1220:FF:000008">
    <property type="entry name" value="Acetolactate synthase"/>
    <property type="match status" value="1"/>
</dbReference>
<evidence type="ECO:0000256" key="4">
    <source>
        <dbReference type="ARBA" id="ARBA00013145"/>
    </source>
</evidence>
<name>A0LMP5_SYNFM</name>
<evidence type="ECO:0000256" key="2">
    <source>
        <dbReference type="ARBA" id="ARBA00005025"/>
    </source>
</evidence>
<keyword evidence="11 14" id="KW-0786">Thiamine pyrophosphate</keyword>
<dbReference type="InterPro" id="IPR029061">
    <property type="entry name" value="THDP-binding"/>
</dbReference>
<dbReference type="STRING" id="335543.Sfum_3023"/>
<dbReference type="GO" id="GO:0050660">
    <property type="term" value="F:flavin adenine dinucleotide binding"/>
    <property type="evidence" value="ECO:0007669"/>
    <property type="project" value="InterPro"/>
</dbReference>
<dbReference type="CDD" id="cd07035">
    <property type="entry name" value="TPP_PYR_POX_like"/>
    <property type="match status" value="1"/>
</dbReference>
<dbReference type="Pfam" id="PF00205">
    <property type="entry name" value="TPP_enzyme_M"/>
    <property type="match status" value="1"/>
</dbReference>
<evidence type="ECO:0000256" key="5">
    <source>
        <dbReference type="ARBA" id="ARBA00022605"/>
    </source>
</evidence>
<dbReference type="EMBL" id="CP000478">
    <property type="protein sequence ID" value="ABK18697.1"/>
    <property type="molecule type" value="Genomic_DNA"/>
</dbReference>
<dbReference type="Pfam" id="PF02776">
    <property type="entry name" value="TPP_enzyme_N"/>
    <property type="match status" value="1"/>
</dbReference>
<evidence type="ECO:0000256" key="3">
    <source>
        <dbReference type="ARBA" id="ARBA00007812"/>
    </source>
</evidence>
<evidence type="ECO:0000313" key="18">
    <source>
        <dbReference type="EMBL" id="ABK18697.1"/>
    </source>
</evidence>
<protein>
    <recommendedName>
        <fullName evidence="4 14">Acetolactate synthase</fullName>
        <ecNumber evidence="4 14">2.2.1.6</ecNumber>
    </recommendedName>
</protein>
<dbReference type="GO" id="GO:0003984">
    <property type="term" value="F:acetolactate synthase activity"/>
    <property type="evidence" value="ECO:0007669"/>
    <property type="project" value="UniProtKB-EC"/>
</dbReference>
<feature type="domain" description="Thiamine pyrophosphate enzyme N-terminal TPP-binding" evidence="17">
    <location>
        <begin position="9"/>
        <end position="123"/>
    </location>
</feature>
<proteinExistence type="inferred from homology"/>
<keyword evidence="6" id="KW-0285">Flavoprotein</keyword>
<accession>A0LMP5</accession>
<feature type="domain" description="Thiamine pyrophosphate enzyme TPP-binding" evidence="16">
    <location>
        <begin position="388"/>
        <end position="536"/>
    </location>
</feature>
<dbReference type="PANTHER" id="PTHR18968:SF13">
    <property type="entry name" value="ACETOLACTATE SYNTHASE CATALYTIC SUBUNIT, MITOCHONDRIAL"/>
    <property type="match status" value="1"/>
</dbReference>
<dbReference type="GO" id="GO:0000287">
    <property type="term" value="F:magnesium ion binding"/>
    <property type="evidence" value="ECO:0007669"/>
    <property type="project" value="UniProtKB-UniRule"/>
</dbReference>
<dbReference type="InterPro" id="IPR039368">
    <property type="entry name" value="AHAS_TPP"/>
</dbReference>
<dbReference type="FunFam" id="3.40.50.970:FF:000007">
    <property type="entry name" value="Acetolactate synthase"/>
    <property type="match status" value="1"/>
</dbReference>
<dbReference type="eggNOG" id="COG0028">
    <property type="taxonomic scope" value="Bacteria"/>
</dbReference>
<evidence type="ECO:0000259" key="15">
    <source>
        <dbReference type="Pfam" id="PF00205"/>
    </source>
</evidence>
<evidence type="ECO:0000313" key="19">
    <source>
        <dbReference type="Proteomes" id="UP000001784"/>
    </source>
</evidence>
<evidence type="ECO:0000256" key="14">
    <source>
        <dbReference type="RuleBase" id="RU003591"/>
    </source>
</evidence>
<evidence type="ECO:0000256" key="13">
    <source>
        <dbReference type="ARBA" id="ARBA00048670"/>
    </source>
</evidence>
<dbReference type="RefSeq" id="WP_011699852.1">
    <property type="nucleotide sequence ID" value="NC_008554.1"/>
</dbReference>
<sequence>MGGMVLEITVAEALIKCLEKENVEVVFGYPGGAILPVYDALYHSSRIRHVLVRHEQGAVHAADGYARVTGRVGVCVATSGPGATNLVTGIANAYMDSIPLVVFTGQVPTSQIGTDAFQEVDIFGITMPVTKHNYLVKDPQRLPAIVKNAFHIASTGRPGPVLVDLPKDVAQSVISFKYPGTVRLRGYKPTYRGHPAKIGEIAELIRKSKRPVIYAGGGIVTSDAAGELLQLAETISAPVTNTFMGLAGFPGDHPLFLGMLGLHGTRYANLAITECDLLIGLGARFDDRVTMNINAFAPQATVIHIDIDPAEIGKIVNVHVPLVGDVKTVLQSLLPQLEKTDRSAWLARIRELKEQHPLSYSREGGLKPQFIIEQLWACTRGNAIVATDVGQHQMWVAQYYRFKSPRTLISSGGLGCMGFGLPAAIGASIGRPNAKVVLVTGDGSIQMTMQELGTMIEQGVPAKIIILNNHALGMVRQLQEFYCEGRYMSVNFRFHPDFETLAKAYGIPGHTLRTEEEVTSRLPGIIEAPGAAIVNCLVAAEENVSPMVLAGKGIHEAIDCS</sequence>
<dbReference type="InParanoid" id="A0LMP5"/>
<dbReference type="NCBIfam" id="TIGR00118">
    <property type="entry name" value="acolac_lg"/>
    <property type="match status" value="1"/>
</dbReference>
<evidence type="ECO:0000256" key="6">
    <source>
        <dbReference type="ARBA" id="ARBA00022630"/>
    </source>
</evidence>